<evidence type="ECO:0000256" key="5">
    <source>
        <dbReference type="ARBA" id="ARBA00023211"/>
    </source>
</evidence>
<dbReference type="Gene3D" id="1.10.600.10">
    <property type="entry name" value="Farnesyl Diphosphate Synthase"/>
    <property type="match status" value="1"/>
</dbReference>
<protein>
    <submittedName>
        <fullName evidence="10">Uncharacterized protein</fullName>
    </submittedName>
</protein>
<dbReference type="Pfam" id="PF01397">
    <property type="entry name" value="Terpene_synth"/>
    <property type="match status" value="1"/>
</dbReference>
<dbReference type="Gene3D" id="1.50.10.130">
    <property type="entry name" value="Terpene synthase, N-terminal domain"/>
    <property type="match status" value="1"/>
</dbReference>
<name>A0A8S1ZUU3_ARAAE</name>
<dbReference type="InterPro" id="IPR044814">
    <property type="entry name" value="Terpene_cyclase_plant_C1"/>
</dbReference>
<dbReference type="Proteomes" id="UP000682877">
    <property type="component" value="Chromosome 3"/>
</dbReference>
<dbReference type="FunFam" id="1.50.10.130:FF:000001">
    <property type="entry name" value="Isoprene synthase, chloroplastic"/>
    <property type="match status" value="1"/>
</dbReference>
<dbReference type="InterPro" id="IPR008949">
    <property type="entry name" value="Isoprenoid_synthase_dom_sf"/>
</dbReference>
<keyword evidence="4" id="KW-0460">Magnesium</keyword>
<dbReference type="PANTHER" id="PTHR31225:SF93">
    <property type="entry name" value="ALPHA-HUMULENE_(-)-(E)-BETA-CARYOPHYLLENE SYNTHASE"/>
    <property type="match status" value="1"/>
</dbReference>
<evidence type="ECO:0000256" key="6">
    <source>
        <dbReference type="ARBA" id="ARBA00023239"/>
    </source>
</evidence>
<dbReference type="InterPro" id="IPR036965">
    <property type="entry name" value="Terpene_synth_N_sf"/>
</dbReference>
<evidence type="ECO:0000256" key="3">
    <source>
        <dbReference type="ARBA" id="ARBA00022723"/>
    </source>
</evidence>
<dbReference type="SUPFAM" id="SSF48576">
    <property type="entry name" value="Terpenoid synthases"/>
    <property type="match status" value="1"/>
</dbReference>
<evidence type="ECO:0000256" key="7">
    <source>
        <dbReference type="ARBA" id="ARBA00038405"/>
    </source>
</evidence>
<evidence type="ECO:0000259" key="9">
    <source>
        <dbReference type="Pfam" id="PF03936"/>
    </source>
</evidence>
<evidence type="ECO:0000256" key="2">
    <source>
        <dbReference type="ARBA" id="ARBA00001946"/>
    </source>
</evidence>
<dbReference type="GO" id="GO:0010333">
    <property type="term" value="F:terpene synthase activity"/>
    <property type="evidence" value="ECO:0007669"/>
    <property type="project" value="InterPro"/>
</dbReference>
<dbReference type="AlphaFoldDB" id="A0A8S1ZUU3"/>
<keyword evidence="6" id="KW-0456">Lyase</keyword>
<comment type="cofactor">
    <cofactor evidence="2">
        <name>Mg(2+)</name>
        <dbReference type="ChEBI" id="CHEBI:18420"/>
    </cofactor>
</comment>
<keyword evidence="11" id="KW-1185">Reference proteome</keyword>
<dbReference type="PANTHER" id="PTHR31225">
    <property type="entry name" value="OS04G0344100 PROTEIN-RELATED"/>
    <property type="match status" value="1"/>
</dbReference>
<keyword evidence="3" id="KW-0479">Metal-binding</keyword>
<comment type="similarity">
    <text evidence="7">Belongs to the terpene synthase family. Tpsa subfamily.</text>
</comment>
<keyword evidence="5" id="KW-0464">Manganese</keyword>
<sequence length="604" mass="70034">MESSKMCFGPKTLPIIHNVPLCLKTNFSLFPRRLLQSQSLSSKKSTKHDLFCVKAETSGDLESTRPLTYFSPSYWGDHFLSVPIDDSEFEALEKEIESVFKPKVRDMLMSPHVSDKERIRLIHLLISLGIAHYYENEIEEILHKAFGKLACLILDEDDLETMAIMFEVFRLYGHKMTCDVFGRFKGEDGKFKESLVGDVRGLLQLYEAAHLGAPSEDIMDEALSFARYHLESLAGHETSSNLFKHVKNALYRARYHSVEIVVARQYISFYDQEEGHDETLLRFSKLNFNFCQMHYVKELKIVTRWWEELGIASKLPYSIRDRNVEVYFGSLGIFFEPRYSLARIVSAKLTLIMTVVDDTCDAYATLPEVKSLHDAFHRWDLRAMEELPRYMRIIYQNVFETVEDIDREMIAQGKLGRLQLTIDEIKSLMIWYLGIAKWARSGQVPSFEDYMEIGIPSSALDDFACYGFISMDDCDQKQLTEWFYSKPKIFQALNALFRLRNDIVTFEQEMSRGEVANGVNCYMKQHGVTKEAAVEELRKMERENYKTMMEEFMTSTAVPRQILVRPVNIARVMDLYYKEGDGFGHPDQTLIHLLASLFLHPIPL</sequence>
<proteinExistence type="inferred from homology"/>
<dbReference type="GO" id="GO:0000287">
    <property type="term" value="F:magnesium ion binding"/>
    <property type="evidence" value="ECO:0007669"/>
    <property type="project" value="InterPro"/>
</dbReference>
<dbReference type="GO" id="GO:0016102">
    <property type="term" value="P:diterpenoid biosynthetic process"/>
    <property type="evidence" value="ECO:0007669"/>
    <property type="project" value="InterPro"/>
</dbReference>
<dbReference type="InterPro" id="IPR008930">
    <property type="entry name" value="Terpenoid_cyclase/PrenylTrfase"/>
</dbReference>
<feature type="domain" description="Terpene synthase metal-binding" evidence="9">
    <location>
        <begin position="308"/>
        <end position="546"/>
    </location>
</feature>
<evidence type="ECO:0000313" key="10">
    <source>
        <dbReference type="EMBL" id="CAE5967276.1"/>
    </source>
</evidence>
<dbReference type="CDD" id="cd00684">
    <property type="entry name" value="Terpene_cyclase_plant_C1"/>
    <property type="match status" value="1"/>
</dbReference>
<dbReference type="EMBL" id="LR999453">
    <property type="protein sequence ID" value="CAE5967276.1"/>
    <property type="molecule type" value="Genomic_DNA"/>
</dbReference>
<dbReference type="InterPro" id="IPR001906">
    <property type="entry name" value="Terpene_synth_N"/>
</dbReference>
<dbReference type="InterPro" id="IPR050148">
    <property type="entry name" value="Terpene_synthase-like"/>
</dbReference>
<dbReference type="InterPro" id="IPR005630">
    <property type="entry name" value="Terpene_synthase_metal-bd"/>
</dbReference>
<dbReference type="InterPro" id="IPR034741">
    <property type="entry name" value="Terpene_cyclase-like_1_C"/>
</dbReference>
<evidence type="ECO:0000313" key="11">
    <source>
        <dbReference type="Proteomes" id="UP000682877"/>
    </source>
</evidence>
<feature type="domain" description="Terpene synthase N-terminal" evidence="8">
    <location>
        <begin position="75"/>
        <end position="250"/>
    </location>
</feature>
<dbReference type="SFLD" id="SFLDG01019">
    <property type="entry name" value="Terpene_Cyclase_Like_1_C_Termi"/>
    <property type="match status" value="1"/>
</dbReference>
<dbReference type="FunFam" id="1.10.600.10:FF:000007">
    <property type="entry name" value="Isoprene synthase, chloroplastic"/>
    <property type="match status" value="1"/>
</dbReference>
<dbReference type="Pfam" id="PF03936">
    <property type="entry name" value="Terpene_synth_C"/>
    <property type="match status" value="1"/>
</dbReference>
<evidence type="ECO:0000259" key="8">
    <source>
        <dbReference type="Pfam" id="PF01397"/>
    </source>
</evidence>
<dbReference type="SUPFAM" id="SSF48239">
    <property type="entry name" value="Terpenoid cyclases/Protein prenyltransferases"/>
    <property type="match status" value="1"/>
</dbReference>
<gene>
    <name evidence="10" type="ORF">AARE701A_LOCUS7182</name>
</gene>
<evidence type="ECO:0000256" key="1">
    <source>
        <dbReference type="ARBA" id="ARBA00001936"/>
    </source>
</evidence>
<reference evidence="10" key="1">
    <citation type="submission" date="2021-01" db="EMBL/GenBank/DDBJ databases">
        <authorList>
            <person name="Bezrukov I."/>
        </authorList>
    </citation>
    <scope>NUCLEOTIDE SEQUENCE</scope>
</reference>
<evidence type="ECO:0000256" key="4">
    <source>
        <dbReference type="ARBA" id="ARBA00022842"/>
    </source>
</evidence>
<dbReference type="SFLD" id="SFLDS00005">
    <property type="entry name" value="Isoprenoid_Synthase_Type_I"/>
    <property type="match status" value="1"/>
</dbReference>
<accession>A0A8S1ZUU3</accession>
<organism evidence="10 11">
    <name type="scientific">Arabidopsis arenosa</name>
    <name type="common">Sand rock-cress</name>
    <name type="synonym">Cardaminopsis arenosa</name>
    <dbReference type="NCBI Taxonomy" id="38785"/>
    <lineage>
        <taxon>Eukaryota</taxon>
        <taxon>Viridiplantae</taxon>
        <taxon>Streptophyta</taxon>
        <taxon>Embryophyta</taxon>
        <taxon>Tracheophyta</taxon>
        <taxon>Spermatophyta</taxon>
        <taxon>Magnoliopsida</taxon>
        <taxon>eudicotyledons</taxon>
        <taxon>Gunneridae</taxon>
        <taxon>Pentapetalae</taxon>
        <taxon>rosids</taxon>
        <taxon>malvids</taxon>
        <taxon>Brassicales</taxon>
        <taxon>Brassicaceae</taxon>
        <taxon>Camelineae</taxon>
        <taxon>Arabidopsis</taxon>
    </lineage>
</organism>
<comment type="cofactor">
    <cofactor evidence="1">
        <name>Mn(2+)</name>
        <dbReference type="ChEBI" id="CHEBI:29035"/>
    </cofactor>
</comment>